<dbReference type="OrthoDB" id="4206507at2759"/>
<dbReference type="Proteomes" id="UP000007802">
    <property type="component" value="Unassembled WGS sequence"/>
</dbReference>
<evidence type="ECO:0000313" key="1">
    <source>
        <dbReference type="EMBL" id="EGE80957.2"/>
    </source>
</evidence>
<sequence>MKCSLLDCELWRIGALDAGPGTLLPPAMSMPLNHTIRLYPGPYRAGNDSLFSCHPSPFSSSAVELAFLHPSSHQIDFCWQAYLNNVDKIENVLNAPNSEEIPPKAKSGNTSLANRHYALVFTIYLSTILSMPHEDVESCYNAPKTEVLRTYRAVAELALARANFLRIGNILIPSRLSWYFCPLAYSWMKQSSRGH</sequence>
<accession>F2TCJ4</accession>
<protein>
    <submittedName>
        <fullName evidence="1">Uncharacterized protein</fullName>
    </submittedName>
</protein>
<dbReference type="HOGENOM" id="CLU_1383811_0_0_1"/>
<name>F2TCJ4_AJEDA</name>
<proteinExistence type="predicted"/>
<organism evidence="1">
    <name type="scientific">Ajellomyces dermatitidis (strain ATCC 18188 / CBS 674.68)</name>
    <name type="common">Blastomyces dermatitidis</name>
    <dbReference type="NCBI Taxonomy" id="653446"/>
    <lineage>
        <taxon>Eukaryota</taxon>
        <taxon>Fungi</taxon>
        <taxon>Dikarya</taxon>
        <taxon>Ascomycota</taxon>
        <taxon>Pezizomycotina</taxon>
        <taxon>Eurotiomycetes</taxon>
        <taxon>Eurotiomycetidae</taxon>
        <taxon>Onygenales</taxon>
        <taxon>Ajellomycetaceae</taxon>
        <taxon>Blastomyces</taxon>
    </lineage>
</organism>
<dbReference type="EMBL" id="GG749423">
    <property type="protein sequence ID" value="EGE80957.2"/>
    <property type="molecule type" value="Genomic_DNA"/>
</dbReference>
<dbReference type="AlphaFoldDB" id="F2TCJ4"/>
<gene>
    <name evidence="1" type="ORF">BDDG_03898</name>
</gene>
<reference evidence="1" key="1">
    <citation type="submission" date="2010-03" db="EMBL/GenBank/DDBJ databases">
        <title>Annotation of Blastomyces dermatitidis strain ATCC 18188.</title>
        <authorList>
            <consortium name="The Broad Institute Genome Sequencing Platform"/>
            <consortium name="Broad Institute Genome Sequencing Center for Infectious Disease."/>
            <person name="Cuomo C."/>
            <person name="Klein B."/>
            <person name="Sullivan T."/>
            <person name="Heitman J."/>
            <person name="Young S."/>
            <person name="Zeng Q."/>
            <person name="Gargeya S."/>
            <person name="Alvarado L."/>
            <person name="Berlin A.M."/>
            <person name="Chapman S.B."/>
            <person name="Chen Z."/>
            <person name="Freedman E."/>
            <person name="Gellesch M."/>
            <person name="Goldberg J."/>
            <person name="Griggs A."/>
            <person name="Gujja S."/>
            <person name="Heilman E."/>
            <person name="Heiman D."/>
            <person name="Howarth C."/>
            <person name="Mehta T."/>
            <person name="Neiman D."/>
            <person name="Pearson M."/>
            <person name="Roberts A."/>
            <person name="Saif S."/>
            <person name="Shea T."/>
            <person name="Shenoy N."/>
            <person name="Sisk P."/>
            <person name="Stolte C."/>
            <person name="Sykes S."/>
            <person name="White J."/>
            <person name="Yandava C."/>
            <person name="Haas B."/>
            <person name="Nusbaum C."/>
            <person name="Birren B."/>
        </authorList>
    </citation>
    <scope>NUCLEOTIDE SEQUENCE [LARGE SCALE GENOMIC DNA]</scope>
    <source>
        <strain evidence="1">ATCC 18188</strain>
    </source>
</reference>